<feature type="domain" description="Archease" evidence="5">
    <location>
        <begin position="9"/>
        <end position="144"/>
    </location>
</feature>
<evidence type="ECO:0000313" key="6">
    <source>
        <dbReference type="EMBL" id="CAI8045952.1"/>
    </source>
</evidence>
<evidence type="ECO:0000256" key="3">
    <source>
        <dbReference type="ARBA" id="ARBA00022723"/>
    </source>
</evidence>
<keyword evidence="3" id="KW-0479">Metal-binding</keyword>
<dbReference type="Proteomes" id="UP001174909">
    <property type="component" value="Unassembled WGS sequence"/>
</dbReference>
<gene>
    <name evidence="6" type="ORF">GBAR_LOCUS25400</name>
</gene>
<comment type="similarity">
    <text evidence="1">Belongs to the archease family.</text>
</comment>
<evidence type="ECO:0000256" key="4">
    <source>
        <dbReference type="ARBA" id="ARBA00022837"/>
    </source>
</evidence>
<protein>
    <submittedName>
        <fullName evidence="6">Protein archease</fullName>
    </submittedName>
</protein>
<name>A0AA35TF34_GEOBA</name>
<reference evidence="6" key="1">
    <citation type="submission" date="2023-03" db="EMBL/GenBank/DDBJ databases">
        <authorList>
            <person name="Steffen K."/>
            <person name="Cardenas P."/>
        </authorList>
    </citation>
    <scope>NUCLEOTIDE SEQUENCE</scope>
</reference>
<keyword evidence="4" id="KW-0106">Calcium</keyword>
<dbReference type="GO" id="GO:0008033">
    <property type="term" value="P:tRNA processing"/>
    <property type="evidence" value="ECO:0007669"/>
    <property type="project" value="UniProtKB-KW"/>
</dbReference>
<keyword evidence="2" id="KW-0819">tRNA processing</keyword>
<accession>A0AA35TF34</accession>
<evidence type="ECO:0000259" key="5">
    <source>
        <dbReference type="Pfam" id="PF01951"/>
    </source>
</evidence>
<dbReference type="AlphaFoldDB" id="A0AA35TF34"/>
<dbReference type="SUPFAM" id="SSF69819">
    <property type="entry name" value="MTH1598-like"/>
    <property type="match status" value="1"/>
</dbReference>
<dbReference type="PANTHER" id="PTHR12682">
    <property type="entry name" value="ARCHEASE"/>
    <property type="match status" value="1"/>
</dbReference>
<dbReference type="PANTHER" id="PTHR12682:SF11">
    <property type="entry name" value="PROTEIN ARCHEASE"/>
    <property type="match status" value="1"/>
</dbReference>
<sequence>MMERYMKPYEYVEHTADMGLLVRGKSLPDLLKNAAQGLFETIAVVDTVDETDSVEIHLTAESVEDLFVEWLGELIFQHETKEIFFKRADIKDCSETEVSATVYGEPANFDKHEVYTEIKSVTYHQLQVVQRSDSSWFAQVIFDL</sequence>
<organism evidence="6 7">
    <name type="scientific">Geodia barretti</name>
    <name type="common">Barrett's horny sponge</name>
    <dbReference type="NCBI Taxonomy" id="519541"/>
    <lineage>
        <taxon>Eukaryota</taxon>
        <taxon>Metazoa</taxon>
        <taxon>Porifera</taxon>
        <taxon>Demospongiae</taxon>
        <taxon>Heteroscleromorpha</taxon>
        <taxon>Tetractinellida</taxon>
        <taxon>Astrophorina</taxon>
        <taxon>Geodiidae</taxon>
        <taxon>Geodia</taxon>
    </lineage>
</organism>
<dbReference type="InterPro" id="IPR023572">
    <property type="entry name" value="Archease_dom"/>
</dbReference>
<evidence type="ECO:0000256" key="1">
    <source>
        <dbReference type="ARBA" id="ARBA00007963"/>
    </source>
</evidence>
<dbReference type="InterPro" id="IPR002804">
    <property type="entry name" value="Archease"/>
</dbReference>
<dbReference type="EMBL" id="CASHTH010003516">
    <property type="protein sequence ID" value="CAI8045952.1"/>
    <property type="molecule type" value="Genomic_DNA"/>
</dbReference>
<evidence type="ECO:0000256" key="2">
    <source>
        <dbReference type="ARBA" id="ARBA00022694"/>
    </source>
</evidence>
<dbReference type="Pfam" id="PF01951">
    <property type="entry name" value="Archease"/>
    <property type="match status" value="1"/>
</dbReference>
<dbReference type="InterPro" id="IPR036820">
    <property type="entry name" value="Archease_dom_sf"/>
</dbReference>
<comment type="caution">
    <text evidence="6">The sequence shown here is derived from an EMBL/GenBank/DDBJ whole genome shotgun (WGS) entry which is preliminary data.</text>
</comment>
<dbReference type="Gene3D" id="3.55.10.10">
    <property type="entry name" value="Archease domain"/>
    <property type="match status" value="1"/>
</dbReference>
<keyword evidence="7" id="KW-1185">Reference proteome</keyword>
<evidence type="ECO:0000313" key="7">
    <source>
        <dbReference type="Proteomes" id="UP001174909"/>
    </source>
</evidence>
<proteinExistence type="inferred from homology"/>
<dbReference type="GO" id="GO:0046872">
    <property type="term" value="F:metal ion binding"/>
    <property type="evidence" value="ECO:0007669"/>
    <property type="project" value="UniProtKB-KW"/>
</dbReference>